<proteinExistence type="predicted"/>
<gene>
    <name evidence="1" type="ORF">CSCA_1032</name>
</gene>
<dbReference type="KEGG" id="csq:CSCA_1032"/>
<reference evidence="1 2" key="1">
    <citation type="journal article" date="2015" name="J. Biotechnol.">
        <title>Complete genome sequence of a malodorant-producing acetogen, Clostridium scatologenes ATCC 25775(T).</title>
        <authorList>
            <person name="Zhu Z."/>
            <person name="Guo T."/>
            <person name="Zheng H."/>
            <person name="Song T."/>
            <person name="Ouyang P."/>
            <person name="Xie J."/>
        </authorList>
    </citation>
    <scope>NUCLEOTIDE SEQUENCE [LARGE SCALE GENOMIC DNA]</scope>
    <source>
        <strain evidence="1 2">ATCC 25775</strain>
    </source>
</reference>
<dbReference type="Proteomes" id="UP000033115">
    <property type="component" value="Chromosome"/>
</dbReference>
<name>A0A0E3M6X9_CLOSL</name>
<dbReference type="EMBL" id="CP009933">
    <property type="protein sequence ID" value="AKA68157.1"/>
    <property type="molecule type" value="Genomic_DNA"/>
</dbReference>
<dbReference type="HOGENOM" id="CLU_3097472_0_0_9"/>
<evidence type="ECO:0000313" key="1">
    <source>
        <dbReference type="EMBL" id="AKA68157.1"/>
    </source>
</evidence>
<dbReference type="AlphaFoldDB" id="A0A0E3M6X9"/>
<sequence length="51" mass="5996">MLYTVNNFKNKNAKEADKVYKITCITINFTFCLFSIPKSLHLKIFLINKLL</sequence>
<accession>A0A0E3M6X9</accession>
<evidence type="ECO:0000313" key="2">
    <source>
        <dbReference type="Proteomes" id="UP000033115"/>
    </source>
</evidence>
<organism evidence="1 2">
    <name type="scientific">Clostridium scatologenes</name>
    <dbReference type="NCBI Taxonomy" id="1548"/>
    <lineage>
        <taxon>Bacteria</taxon>
        <taxon>Bacillati</taxon>
        <taxon>Bacillota</taxon>
        <taxon>Clostridia</taxon>
        <taxon>Eubacteriales</taxon>
        <taxon>Clostridiaceae</taxon>
        <taxon>Clostridium</taxon>
    </lineage>
</organism>
<protein>
    <submittedName>
        <fullName evidence="1">Uncharacterized protein</fullName>
    </submittedName>
</protein>
<dbReference type="STRING" id="1548.CSCA_1032"/>
<keyword evidence="2" id="KW-1185">Reference proteome</keyword>